<keyword evidence="1" id="KW-0378">Hydrolase</keyword>
<dbReference type="PANTHER" id="PTHR42776">
    <property type="entry name" value="SERINE PEPTIDASE S9 FAMILY MEMBER"/>
    <property type="match status" value="1"/>
</dbReference>
<evidence type="ECO:0008006" key="4">
    <source>
        <dbReference type="Google" id="ProtNLM"/>
    </source>
</evidence>
<organism evidence="2 3">
    <name type="scientific">Sphagnum troendelagicum</name>
    <dbReference type="NCBI Taxonomy" id="128251"/>
    <lineage>
        <taxon>Eukaryota</taxon>
        <taxon>Viridiplantae</taxon>
        <taxon>Streptophyta</taxon>
        <taxon>Embryophyta</taxon>
        <taxon>Bryophyta</taxon>
        <taxon>Sphagnophytina</taxon>
        <taxon>Sphagnopsida</taxon>
        <taxon>Sphagnales</taxon>
        <taxon>Sphagnaceae</taxon>
        <taxon>Sphagnum</taxon>
    </lineage>
</organism>
<evidence type="ECO:0000313" key="2">
    <source>
        <dbReference type="EMBL" id="CAK9206991.1"/>
    </source>
</evidence>
<keyword evidence="3" id="KW-1185">Reference proteome</keyword>
<accession>A0ABP0TWX0</accession>
<sequence>MFGRILRGILASGTGSLGSDLETGAAVARYQLPVQEIRQIVDAPPTPCLSLSPNRQEVLFLQRRSLPPLSQLAQPELKLAGIRIDPQYNTCSRMSYYTSITIHTLLQEGILGQERRISGPPEGSKINYVSWSPDDRHVAFTIREADKEEGPISFLSLWIADVRTGDAKPLIGPPQFGLNTIFES</sequence>
<evidence type="ECO:0000313" key="3">
    <source>
        <dbReference type="Proteomes" id="UP001497512"/>
    </source>
</evidence>
<proteinExistence type="predicted"/>
<gene>
    <name evidence="2" type="ORF">CSSPTR1EN2_LOCUS8625</name>
</gene>
<protein>
    <recommendedName>
        <fullName evidence="4">Dipeptidylpeptidase IV N-terminal domain-containing protein</fullName>
    </recommendedName>
</protein>
<dbReference type="EMBL" id="OZ019907">
    <property type="protein sequence ID" value="CAK9206991.1"/>
    <property type="molecule type" value="Genomic_DNA"/>
</dbReference>
<dbReference type="PANTHER" id="PTHR42776:SF28">
    <property type="entry name" value="GLUTAMYL ENDOPEPTIDASE, CHLOROPLASTIC-RELATED"/>
    <property type="match status" value="1"/>
</dbReference>
<reference evidence="2" key="1">
    <citation type="submission" date="2024-02" db="EMBL/GenBank/DDBJ databases">
        <authorList>
            <consortium name="ELIXIR-Norway"/>
            <consortium name="Elixir Norway"/>
        </authorList>
    </citation>
    <scope>NUCLEOTIDE SEQUENCE</scope>
</reference>
<dbReference type="SUPFAM" id="SSF82171">
    <property type="entry name" value="DPP6 N-terminal domain-like"/>
    <property type="match status" value="1"/>
</dbReference>
<evidence type="ECO:0000256" key="1">
    <source>
        <dbReference type="ARBA" id="ARBA00022801"/>
    </source>
</evidence>
<dbReference type="Proteomes" id="UP001497512">
    <property type="component" value="Chromosome 15"/>
</dbReference>
<name>A0ABP0TWX0_9BRYO</name>